<dbReference type="Pfam" id="PF00069">
    <property type="entry name" value="Pkinase"/>
    <property type="match status" value="1"/>
</dbReference>
<feature type="binding site" evidence="9">
    <location>
        <position position="391"/>
    </location>
    <ligand>
        <name>ATP</name>
        <dbReference type="ChEBI" id="CHEBI:30616"/>
    </ligand>
</feature>
<evidence type="ECO:0000256" key="10">
    <source>
        <dbReference type="SAM" id="MobiDB-lite"/>
    </source>
</evidence>
<evidence type="ECO:0000313" key="14">
    <source>
        <dbReference type="Proteomes" id="UP000583929"/>
    </source>
</evidence>
<feature type="region of interest" description="Disordered" evidence="10">
    <location>
        <begin position="636"/>
        <end position="658"/>
    </location>
</feature>
<feature type="compositionally biased region" description="Low complexity" evidence="10">
    <location>
        <begin position="282"/>
        <end position="291"/>
    </location>
</feature>
<keyword evidence="4" id="KW-0677">Repeat</keyword>
<dbReference type="Pfam" id="PF13855">
    <property type="entry name" value="LRR_8"/>
    <property type="match status" value="1"/>
</dbReference>
<accession>A0A7J6E884</accession>
<dbReference type="InterPro" id="IPR032675">
    <property type="entry name" value="LRR_dom_sf"/>
</dbReference>
<keyword evidence="5 9" id="KW-0547">Nucleotide-binding</keyword>
<evidence type="ECO:0000256" key="8">
    <source>
        <dbReference type="ARBA" id="ARBA00023136"/>
    </source>
</evidence>
<keyword evidence="7 11" id="KW-1133">Transmembrane helix</keyword>
<dbReference type="Proteomes" id="UP000583929">
    <property type="component" value="Unassembled WGS sequence"/>
</dbReference>
<gene>
    <name evidence="13" type="ORF">G4B88_009357</name>
</gene>
<evidence type="ECO:0000256" key="2">
    <source>
        <dbReference type="ARBA" id="ARBA00022614"/>
    </source>
</evidence>
<evidence type="ECO:0000256" key="9">
    <source>
        <dbReference type="PROSITE-ProRule" id="PRU10141"/>
    </source>
</evidence>
<dbReference type="InterPro" id="IPR017441">
    <property type="entry name" value="Protein_kinase_ATP_BS"/>
</dbReference>
<name>A0A7J6E884_CANSA</name>
<evidence type="ECO:0000256" key="7">
    <source>
        <dbReference type="ARBA" id="ARBA00022989"/>
    </source>
</evidence>
<feature type="domain" description="Protein kinase" evidence="12">
    <location>
        <begin position="363"/>
        <end position="633"/>
    </location>
</feature>
<dbReference type="InterPro" id="IPR001611">
    <property type="entry name" value="Leu-rich_rpt"/>
</dbReference>
<dbReference type="GO" id="GO:0005524">
    <property type="term" value="F:ATP binding"/>
    <property type="evidence" value="ECO:0007669"/>
    <property type="project" value="UniProtKB-UniRule"/>
</dbReference>
<keyword evidence="8 11" id="KW-0472">Membrane</keyword>
<dbReference type="Gene3D" id="1.10.510.10">
    <property type="entry name" value="Transferase(Phosphotransferase) domain 1"/>
    <property type="match status" value="1"/>
</dbReference>
<dbReference type="GO" id="GO:0004672">
    <property type="term" value="F:protein kinase activity"/>
    <property type="evidence" value="ECO:0007669"/>
    <property type="project" value="InterPro"/>
</dbReference>
<evidence type="ECO:0000256" key="4">
    <source>
        <dbReference type="ARBA" id="ARBA00022737"/>
    </source>
</evidence>
<evidence type="ECO:0000256" key="1">
    <source>
        <dbReference type="ARBA" id="ARBA00004370"/>
    </source>
</evidence>
<dbReference type="PROSITE" id="PS00107">
    <property type="entry name" value="PROTEIN_KINASE_ATP"/>
    <property type="match status" value="1"/>
</dbReference>
<comment type="caution">
    <text evidence="13">The sequence shown here is derived from an EMBL/GenBank/DDBJ whole genome shotgun (WGS) entry which is preliminary data.</text>
</comment>
<dbReference type="SUPFAM" id="SSF52058">
    <property type="entry name" value="L domain-like"/>
    <property type="match status" value="1"/>
</dbReference>
<evidence type="ECO:0000256" key="5">
    <source>
        <dbReference type="ARBA" id="ARBA00022741"/>
    </source>
</evidence>
<dbReference type="PANTHER" id="PTHR48007:SF64">
    <property type="entry name" value="POLLEN RECEPTOR-LIKE KINASE 1"/>
    <property type="match status" value="1"/>
</dbReference>
<feature type="region of interest" description="Disordered" evidence="10">
    <location>
        <begin position="282"/>
        <end position="305"/>
    </location>
</feature>
<dbReference type="AlphaFoldDB" id="A0A7J6E884"/>
<comment type="subcellular location">
    <subcellularLocation>
        <location evidence="1">Membrane</location>
    </subcellularLocation>
</comment>
<feature type="transmembrane region" description="Helical" evidence="11">
    <location>
        <begin position="249"/>
        <end position="273"/>
    </location>
</feature>
<dbReference type="InterPro" id="IPR000719">
    <property type="entry name" value="Prot_kinase_dom"/>
</dbReference>
<evidence type="ECO:0000256" key="3">
    <source>
        <dbReference type="ARBA" id="ARBA00022692"/>
    </source>
</evidence>
<evidence type="ECO:0000256" key="6">
    <source>
        <dbReference type="ARBA" id="ARBA00022840"/>
    </source>
</evidence>
<proteinExistence type="predicted"/>
<keyword evidence="6 9" id="KW-0067">ATP-binding</keyword>
<dbReference type="InterPro" id="IPR011009">
    <property type="entry name" value="Kinase-like_dom_sf"/>
</dbReference>
<dbReference type="InterPro" id="IPR013210">
    <property type="entry name" value="LRR_N_plant-typ"/>
</dbReference>
<reference evidence="13 14" key="1">
    <citation type="journal article" date="2020" name="bioRxiv">
        <title>Sequence and annotation of 42 cannabis genomes reveals extensive copy number variation in cannabinoid synthesis and pathogen resistance genes.</title>
        <authorList>
            <person name="Mckernan K.J."/>
            <person name="Helbert Y."/>
            <person name="Kane L.T."/>
            <person name="Ebling H."/>
            <person name="Zhang L."/>
            <person name="Liu B."/>
            <person name="Eaton Z."/>
            <person name="Mclaughlin S."/>
            <person name="Kingan S."/>
            <person name="Baybayan P."/>
            <person name="Concepcion G."/>
            <person name="Jordan M."/>
            <person name="Riva A."/>
            <person name="Barbazuk W."/>
            <person name="Harkins T."/>
        </authorList>
    </citation>
    <scope>NUCLEOTIDE SEQUENCE [LARGE SCALE GENOMIC DNA]</scope>
    <source>
        <strain evidence="14">cv. Jamaican Lion 4</strain>
        <tissue evidence="13">Leaf</tissue>
    </source>
</reference>
<dbReference type="PANTHER" id="PTHR48007">
    <property type="entry name" value="LEUCINE-RICH REPEAT RECEPTOR-LIKE PROTEIN KINASE PXC1"/>
    <property type="match status" value="1"/>
</dbReference>
<keyword evidence="2" id="KW-0433">Leucine-rich repeat</keyword>
<dbReference type="FunFam" id="3.30.200.20:FF:000307">
    <property type="entry name" value="pollen receptor-like kinase 1"/>
    <property type="match status" value="1"/>
</dbReference>
<keyword evidence="3 11" id="KW-0812">Transmembrane</keyword>
<dbReference type="Pfam" id="PF08263">
    <property type="entry name" value="LRRNT_2"/>
    <property type="match status" value="1"/>
</dbReference>
<dbReference type="Gene3D" id="3.30.200.20">
    <property type="entry name" value="Phosphorylase Kinase, domain 1"/>
    <property type="match status" value="1"/>
</dbReference>
<dbReference type="PROSITE" id="PS50011">
    <property type="entry name" value="PROTEIN_KINASE_DOM"/>
    <property type="match status" value="1"/>
</dbReference>
<protein>
    <recommendedName>
        <fullName evidence="12">Protein kinase domain-containing protein</fullName>
    </recommendedName>
</protein>
<dbReference type="SUPFAM" id="SSF56112">
    <property type="entry name" value="Protein kinase-like (PK-like)"/>
    <property type="match status" value="1"/>
</dbReference>
<dbReference type="InterPro" id="IPR046959">
    <property type="entry name" value="PRK1-6/SRF4-like"/>
</dbReference>
<evidence type="ECO:0000259" key="12">
    <source>
        <dbReference type="PROSITE" id="PS50011"/>
    </source>
</evidence>
<sequence>MAMAMAMAQPHQHYHMIRLMFFLHFFFLVVFAYSEIDPLLTFKESLHLENNSKFLATWSASTAPCSGRDANWEGILCSQHGNVWGLKLENMGLKGVIDVNALKQLVDLRTISFMNNGFDGPMPNLGELSALKSVYLSNNHFFGEIDSVMFSKMLSLKKADLSNNHFVGVIPSGLTLLPKLVLLRLEGNHFQGQIPLFPNIKWASFNVSNNELSGEIPPTLSNLDPTSFQGNDDLCGQPLKPCGFGKPSLLSIVVVIVVVVIALAAIVLVIIILSRRSNSISRREPATSIEAPPSPAPISVQAKAGPSNSLNACVEDQAGGDELHQSSSPLGSSASSKKKVADKFKVTFVRDDREKFDMQDLLRASAEMLGGGQFGSAYKAALLSGPVMVVKRFKQMNNVGREEFQQHMRRLGRLRHPNLLPLVAYYYNKDEKLLLFDYIDNTTTLAFHLQVILFHSILYTDMIVTTVDHRPLDWKTRLKIVKGIARGILHLHNELPSLISSHGHLNTSNILLKEDFEPILCDYGLIPLMNQEDAHQLMSAYKSPEYLQHGRITKKTDVWSLGILILQIVTGREEVEELVKSSNIPPDELVIEKHEGWEEEEMVKLLKIGMKCCAGDLEKRLDIKEASEKIEELKEVVSTSSDHQNHHEITTTSARNSTAMHDLNDEDFYSSCASDVDMRSSRAMSDEFININFKG</sequence>
<keyword evidence="14" id="KW-1185">Reference proteome</keyword>
<evidence type="ECO:0000256" key="11">
    <source>
        <dbReference type="SAM" id="Phobius"/>
    </source>
</evidence>
<dbReference type="Gene3D" id="3.80.10.10">
    <property type="entry name" value="Ribonuclease Inhibitor"/>
    <property type="match status" value="2"/>
</dbReference>
<dbReference type="Pfam" id="PF00560">
    <property type="entry name" value="LRR_1"/>
    <property type="match status" value="1"/>
</dbReference>
<dbReference type="EMBL" id="JAATIQ010000492">
    <property type="protein sequence ID" value="KAF4353879.1"/>
    <property type="molecule type" value="Genomic_DNA"/>
</dbReference>
<evidence type="ECO:0000313" key="13">
    <source>
        <dbReference type="EMBL" id="KAF4353879.1"/>
    </source>
</evidence>
<organism evidence="13 14">
    <name type="scientific">Cannabis sativa</name>
    <name type="common">Hemp</name>
    <name type="synonym">Marijuana</name>
    <dbReference type="NCBI Taxonomy" id="3483"/>
    <lineage>
        <taxon>Eukaryota</taxon>
        <taxon>Viridiplantae</taxon>
        <taxon>Streptophyta</taxon>
        <taxon>Embryophyta</taxon>
        <taxon>Tracheophyta</taxon>
        <taxon>Spermatophyta</taxon>
        <taxon>Magnoliopsida</taxon>
        <taxon>eudicotyledons</taxon>
        <taxon>Gunneridae</taxon>
        <taxon>Pentapetalae</taxon>
        <taxon>rosids</taxon>
        <taxon>fabids</taxon>
        <taxon>Rosales</taxon>
        <taxon>Cannabaceae</taxon>
        <taxon>Cannabis</taxon>
    </lineage>
</organism>
<dbReference type="GO" id="GO:0016020">
    <property type="term" value="C:membrane"/>
    <property type="evidence" value="ECO:0007669"/>
    <property type="project" value="UniProtKB-SubCell"/>
</dbReference>